<protein>
    <submittedName>
        <fullName evidence="1">MATE efflux family protein 5</fullName>
    </submittedName>
</protein>
<name>A0A2I0AVY6_9ASPA</name>
<evidence type="ECO:0000313" key="1">
    <source>
        <dbReference type="EMBL" id="PKA59707.1"/>
    </source>
</evidence>
<proteinExistence type="predicted"/>
<dbReference type="AlphaFoldDB" id="A0A2I0AVY6"/>
<dbReference type="STRING" id="1088818.A0A2I0AVY6"/>
<keyword evidence="2" id="KW-1185">Reference proteome</keyword>
<organism evidence="1 2">
    <name type="scientific">Apostasia shenzhenica</name>
    <dbReference type="NCBI Taxonomy" id="1088818"/>
    <lineage>
        <taxon>Eukaryota</taxon>
        <taxon>Viridiplantae</taxon>
        <taxon>Streptophyta</taxon>
        <taxon>Embryophyta</taxon>
        <taxon>Tracheophyta</taxon>
        <taxon>Spermatophyta</taxon>
        <taxon>Magnoliopsida</taxon>
        <taxon>Liliopsida</taxon>
        <taxon>Asparagales</taxon>
        <taxon>Orchidaceae</taxon>
        <taxon>Apostasioideae</taxon>
        <taxon>Apostasia</taxon>
    </lineage>
</organism>
<dbReference type="Proteomes" id="UP000236161">
    <property type="component" value="Unassembled WGS sequence"/>
</dbReference>
<gene>
    <name evidence="1" type="primary">DTXL1</name>
    <name evidence="1" type="ORF">AXF42_Ash011831</name>
</gene>
<evidence type="ECO:0000313" key="2">
    <source>
        <dbReference type="Proteomes" id="UP000236161"/>
    </source>
</evidence>
<accession>A0A2I0AVY6</accession>
<dbReference type="OrthoDB" id="2126698at2759"/>
<sequence length="124" mass="13111">MKAVTRSTGSRINFCVHSRSMEAALVGEEGRGLRVRGMAGEIKDEGKRLVSIAVPMVAVTLSQYLLQAVSVAMAGRLGELPLSGTAVAASVTTITGTSLHVSRVDSLDRPAFHGSSYVRIIEIK</sequence>
<reference evidence="1 2" key="1">
    <citation type="journal article" date="2017" name="Nature">
        <title>The Apostasia genome and the evolution of orchids.</title>
        <authorList>
            <person name="Zhang G.Q."/>
            <person name="Liu K.W."/>
            <person name="Li Z."/>
            <person name="Lohaus R."/>
            <person name="Hsiao Y.Y."/>
            <person name="Niu S.C."/>
            <person name="Wang J.Y."/>
            <person name="Lin Y.C."/>
            <person name="Xu Q."/>
            <person name="Chen L.J."/>
            <person name="Yoshida K."/>
            <person name="Fujiwara S."/>
            <person name="Wang Z.W."/>
            <person name="Zhang Y.Q."/>
            <person name="Mitsuda N."/>
            <person name="Wang M."/>
            <person name="Liu G.H."/>
            <person name="Pecoraro L."/>
            <person name="Huang H.X."/>
            <person name="Xiao X.J."/>
            <person name="Lin M."/>
            <person name="Wu X.Y."/>
            <person name="Wu W.L."/>
            <person name="Chen Y.Y."/>
            <person name="Chang S.B."/>
            <person name="Sakamoto S."/>
            <person name="Ohme-Takagi M."/>
            <person name="Yagi M."/>
            <person name="Zeng S.J."/>
            <person name="Shen C.Y."/>
            <person name="Yeh C.M."/>
            <person name="Luo Y.B."/>
            <person name="Tsai W.C."/>
            <person name="Van de Peer Y."/>
            <person name="Liu Z.J."/>
        </authorList>
    </citation>
    <scope>NUCLEOTIDE SEQUENCE [LARGE SCALE GENOMIC DNA]</scope>
    <source>
        <strain evidence="2">cv. Shenzhen</strain>
        <tissue evidence="1">Stem</tissue>
    </source>
</reference>
<dbReference type="EMBL" id="KZ451944">
    <property type="protein sequence ID" value="PKA59707.1"/>
    <property type="molecule type" value="Genomic_DNA"/>
</dbReference>